<accession>A0ABW3ILE8</accession>
<name>A0ABW3ILE8_9RHOB</name>
<comment type="caution">
    <text evidence="3">The sequence shown here is derived from an EMBL/GenBank/DDBJ whole genome shotgun (WGS) entry which is preliminary data.</text>
</comment>
<reference evidence="4" key="1">
    <citation type="journal article" date="2019" name="Int. J. Syst. Evol. Microbiol.">
        <title>The Global Catalogue of Microorganisms (GCM) 10K type strain sequencing project: providing services to taxonomists for standard genome sequencing and annotation.</title>
        <authorList>
            <consortium name="The Broad Institute Genomics Platform"/>
            <consortium name="The Broad Institute Genome Sequencing Center for Infectious Disease"/>
            <person name="Wu L."/>
            <person name="Ma J."/>
        </authorList>
    </citation>
    <scope>NUCLEOTIDE SEQUENCE [LARGE SCALE GENOMIC DNA]</scope>
    <source>
        <strain evidence="4">CCUG 60524</strain>
    </source>
</reference>
<evidence type="ECO:0000313" key="4">
    <source>
        <dbReference type="Proteomes" id="UP001597108"/>
    </source>
</evidence>
<dbReference type="InterPro" id="IPR011049">
    <property type="entry name" value="Serralysin-like_metalloprot_C"/>
</dbReference>
<keyword evidence="2" id="KW-0964">Secreted</keyword>
<dbReference type="RefSeq" id="WP_386073092.1">
    <property type="nucleotide sequence ID" value="NZ_JBHTJT010000007.1"/>
</dbReference>
<keyword evidence="4" id="KW-1185">Reference proteome</keyword>
<dbReference type="Pfam" id="PF00353">
    <property type="entry name" value="HemolysinCabind"/>
    <property type="match status" value="2"/>
</dbReference>
<dbReference type="Gene3D" id="2.150.10.10">
    <property type="entry name" value="Serralysin-like metalloprotease, C-terminal"/>
    <property type="match status" value="1"/>
</dbReference>
<dbReference type="PANTHER" id="PTHR38340">
    <property type="entry name" value="S-LAYER PROTEIN"/>
    <property type="match status" value="1"/>
</dbReference>
<dbReference type="PRINTS" id="PR00313">
    <property type="entry name" value="CABNDNGRPT"/>
</dbReference>
<protein>
    <submittedName>
        <fullName evidence="3">Calcium-binding protein</fullName>
    </submittedName>
</protein>
<dbReference type="InterPro" id="IPR018511">
    <property type="entry name" value="Hemolysin-typ_Ca-bd_CS"/>
</dbReference>
<evidence type="ECO:0000256" key="1">
    <source>
        <dbReference type="ARBA" id="ARBA00004613"/>
    </source>
</evidence>
<dbReference type="SUPFAM" id="SSF51120">
    <property type="entry name" value="beta-Roll"/>
    <property type="match status" value="1"/>
</dbReference>
<comment type="subcellular location">
    <subcellularLocation>
        <location evidence="1">Secreted</location>
    </subcellularLocation>
</comment>
<gene>
    <name evidence="3" type="ORF">ACFQ2S_04610</name>
</gene>
<dbReference type="InterPro" id="IPR001343">
    <property type="entry name" value="Hemolysn_Ca-bd"/>
</dbReference>
<proteinExistence type="predicted"/>
<dbReference type="InterPro" id="IPR050557">
    <property type="entry name" value="RTX_toxin/Mannuronan_C5-epim"/>
</dbReference>
<dbReference type="EMBL" id="JBHTJT010000007">
    <property type="protein sequence ID" value="MFD0978926.1"/>
    <property type="molecule type" value="Genomic_DNA"/>
</dbReference>
<dbReference type="Proteomes" id="UP001597108">
    <property type="component" value="Unassembled WGS sequence"/>
</dbReference>
<sequence>MASVNATDTFYQPYYNLNDVWKDAVSFGFYDDDPFEYSGTTYRDAFEIAFADEGSYLLLQLTGRRITAESSEQWSADNEMTGGKIQGMHLSFDSGGERIDLWSIQDFEVSAKDVNDAMKTKRTGDDARIFKAIFAGNDTFDLSRYDDAAIGYAGADTMLGRAGDDTLLGAGGNDTISGGKGADTIEGGKGKDVLSGDKGADTFLFSVGDDIDIIKDFADDTDRLVLDSDLWNNDLTRRKVVNKFAEEKSGKVVFDFGDETLVLRGIDDKTDLIDDITIA</sequence>
<dbReference type="PANTHER" id="PTHR38340:SF1">
    <property type="entry name" value="S-LAYER PROTEIN"/>
    <property type="match status" value="1"/>
</dbReference>
<organism evidence="3 4">
    <name type="scientific">Tropicimonas aquimaris</name>
    <dbReference type="NCBI Taxonomy" id="914152"/>
    <lineage>
        <taxon>Bacteria</taxon>
        <taxon>Pseudomonadati</taxon>
        <taxon>Pseudomonadota</taxon>
        <taxon>Alphaproteobacteria</taxon>
        <taxon>Rhodobacterales</taxon>
        <taxon>Roseobacteraceae</taxon>
        <taxon>Tropicimonas</taxon>
    </lineage>
</organism>
<evidence type="ECO:0000313" key="3">
    <source>
        <dbReference type="EMBL" id="MFD0978926.1"/>
    </source>
</evidence>
<evidence type="ECO:0000256" key="2">
    <source>
        <dbReference type="ARBA" id="ARBA00022525"/>
    </source>
</evidence>
<dbReference type="PROSITE" id="PS00330">
    <property type="entry name" value="HEMOLYSIN_CALCIUM"/>
    <property type="match status" value="2"/>
</dbReference>